<keyword evidence="2" id="KW-1185">Reference proteome</keyword>
<dbReference type="HOGENOM" id="CLU_2886003_0_0_1"/>
<dbReference type="Proteomes" id="UP000053593">
    <property type="component" value="Unassembled WGS sequence"/>
</dbReference>
<sequence length="63" mass="7156">MHTNWDDRVEKYDQSARLGSDSSNTSAGLALEKNYELSFECNPEIWMPVSWHIRGGVVILPCT</sequence>
<proteinExistence type="predicted"/>
<evidence type="ECO:0000313" key="1">
    <source>
        <dbReference type="EMBL" id="KIK60773.1"/>
    </source>
</evidence>
<name>A0A0D0CX59_9AGAR</name>
<dbReference type="AlphaFoldDB" id="A0A0D0CX59"/>
<protein>
    <submittedName>
        <fullName evidence="1">Uncharacterized protein</fullName>
    </submittedName>
</protein>
<accession>A0A0D0CX59</accession>
<dbReference type="EMBL" id="KN834773">
    <property type="protein sequence ID" value="KIK60773.1"/>
    <property type="molecule type" value="Genomic_DNA"/>
</dbReference>
<organism evidence="1 2">
    <name type="scientific">Collybiopsis luxurians FD-317 M1</name>
    <dbReference type="NCBI Taxonomy" id="944289"/>
    <lineage>
        <taxon>Eukaryota</taxon>
        <taxon>Fungi</taxon>
        <taxon>Dikarya</taxon>
        <taxon>Basidiomycota</taxon>
        <taxon>Agaricomycotina</taxon>
        <taxon>Agaricomycetes</taxon>
        <taxon>Agaricomycetidae</taxon>
        <taxon>Agaricales</taxon>
        <taxon>Marasmiineae</taxon>
        <taxon>Omphalotaceae</taxon>
        <taxon>Collybiopsis</taxon>
        <taxon>Collybiopsis luxurians</taxon>
    </lineage>
</organism>
<reference evidence="1 2" key="1">
    <citation type="submission" date="2014-04" db="EMBL/GenBank/DDBJ databases">
        <title>Evolutionary Origins and Diversification of the Mycorrhizal Mutualists.</title>
        <authorList>
            <consortium name="DOE Joint Genome Institute"/>
            <consortium name="Mycorrhizal Genomics Consortium"/>
            <person name="Kohler A."/>
            <person name="Kuo A."/>
            <person name="Nagy L.G."/>
            <person name="Floudas D."/>
            <person name="Copeland A."/>
            <person name="Barry K.W."/>
            <person name="Cichocki N."/>
            <person name="Veneault-Fourrey C."/>
            <person name="LaButti K."/>
            <person name="Lindquist E.A."/>
            <person name="Lipzen A."/>
            <person name="Lundell T."/>
            <person name="Morin E."/>
            <person name="Murat C."/>
            <person name="Riley R."/>
            <person name="Ohm R."/>
            <person name="Sun H."/>
            <person name="Tunlid A."/>
            <person name="Henrissat B."/>
            <person name="Grigoriev I.V."/>
            <person name="Hibbett D.S."/>
            <person name="Martin F."/>
        </authorList>
    </citation>
    <scope>NUCLEOTIDE SEQUENCE [LARGE SCALE GENOMIC DNA]</scope>
    <source>
        <strain evidence="1 2">FD-317 M1</strain>
    </source>
</reference>
<evidence type="ECO:0000313" key="2">
    <source>
        <dbReference type="Proteomes" id="UP000053593"/>
    </source>
</evidence>
<gene>
    <name evidence="1" type="ORF">GYMLUDRAFT_43381</name>
</gene>